<dbReference type="Pfam" id="PF01227">
    <property type="entry name" value="GTP_cyclohydroI"/>
    <property type="match status" value="1"/>
</dbReference>
<feature type="binding site" evidence="5">
    <location>
        <position position="174"/>
    </location>
    <ligand>
        <name>Zn(2+)</name>
        <dbReference type="ChEBI" id="CHEBI:29105"/>
    </ligand>
</feature>
<feature type="region of interest" description="Disordered" evidence="6">
    <location>
        <begin position="1"/>
        <end position="34"/>
    </location>
</feature>
<dbReference type="InterPro" id="IPR043134">
    <property type="entry name" value="GTP-CH-I_N"/>
</dbReference>
<feature type="binding site" evidence="5">
    <location>
        <position position="106"/>
    </location>
    <ligand>
        <name>Zn(2+)</name>
        <dbReference type="ChEBI" id="CHEBI:29105"/>
    </ligand>
</feature>
<dbReference type="GO" id="GO:0005525">
    <property type="term" value="F:GTP binding"/>
    <property type="evidence" value="ECO:0007669"/>
    <property type="project" value="UniProtKB-KW"/>
</dbReference>
<feature type="binding site" evidence="5">
    <location>
        <position position="103"/>
    </location>
    <ligand>
        <name>Zn(2+)</name>
        <dbReference type="ChEBI" id="CHEBI:29105"/>
    </ligand>
</feature>
<gene>
    <name evidence="5 8" type="primary">folE</name>
    <name evidence="8" type="ORF">EEJ31_12500</name>
</gene>
<evidence type="ECO:0000256" key="2">
    <source>
        <dbReference type="ARBA" id="ARBA00005080"/>
    </source>
</evidence>
<dbReference type="GO" id="GO:0005737">
    <property type="term" value="C:cytoplasm"/>
    <property type="evidence" value="ECO:0007669"/>
    <property type="project" value="TreeGrafter"/>
</dbReference>
<dbReference type="InterPro" id="IPR043133">
    <property type="entry name" value="GTP-CH-I_C/QueF"/>
</dbReference>
<dbReference type="InterPro" id="IPR020602">
    <property type="entry name" value="GTP_CycHdrlase_I_dom"/>
</dbReference>
<evidence type="ECO:0000256" key="4">
    <source>
        <dbReference type="ARBA" id="ARBA00022801"/>
    </source>
</evidence>
<evidence type="ECO:0000256" key="1">
    <source>
        <dbReference type="ARBA" id="ARBA00001052"/>
    </source>
</evidence>
<feature type="domain" description="GTP cyclohydrolase I" evidence="7">
    <location>
        <begin position="38"/>
        <end position="210"/>
    </location>
</feature>
<evidence type="ECO:0000259" key="7">
    <source>
        <dbReference type="Pfam" id="PF01227"/>
    </source>
</evidence>
<dbReference type="SUPFAM" id="SSF55620">
    <property type="entry name" value="Tetrahydrobiopterin biosynthesis enzymes-like"/>
    <property type="match status" value="1"/>
</dbReference>
<dbReference type="GO" id="GO:0008270">
    <property type="term" value="F:zinc ion binding"/>
    <property type="evidence" value="ECO:0007669"/>
    <property type="project" value="UniProtKB-UniRule"/>
</dbReference>
<evidence type="ECO:0000256" key="6">
    <source>
        <dbReference type="SAM" id="MobiDB-lite"/>
    </source>
</evidence>
<comment type="pathway">
    <text evidence="2 5">Cofactor biosynthesis; 7,8-dihydroneopterin triphosphate biosynthesis; 7,8-dihydroneopterin triphosphate from GTP: step 1/1.</text>
</comment>
<dbReference type="GO" id="GO:0046654">
    <property type="term" value="P:tetrahydrofolate biosynthetic process"/>
    <property type="evidence" value="ECO:0007669"/>
    <property type="project" value="UniProtKB-UniRule"/>
</dbReference>
<dbReference type="GO" id="GO:0006730">
    <property type="term" value="P:one-carbon metabolic process"/>
    <property type="evidence" value="ECO:0007669"/>
    <property type="project" value="UniProtKB-UniRule"/>
</dbReference>
<comment type="similarity">
    <text evidence="5">Belongs to the GTP cyclohydrolase I family.</text>
</comment>
<dbReference type="HAMAP" id="MF_00223">
    <property type="entry name" value="FolE"/>
    <property type="match status" value="1"/>
</dbReference>
<dbReference type="GO" id="GO:0003934">
    <property type="term" value="F:GTP cyclohydrolase I activity"/>
    <property type="evidence" value="ECO:0007669"/>
    <property type="project" value="UniProtKB-UniRule"/>
</dbReference>
<keyword evidence="5" id="KW-0479">Metal-binding</keyword>
<dbReference type="EC" id="3.5.4.16" evidence="5"/>
<dbReference type="Proteomes" id="UP000279859">
    <property type="component" value="Unassembled WGS sequence"/>
</dbReference>
<dbReference type="AlphaFoldDB" id="A0A3M8KWI3"/>
<keyword evidence="4 5" id="KW-0378">Hydrolase</keyword>
<evidence type="ECO:0000256" key="5">
    <source>
        <dbReference type="HAMAP-Rule" id="MF_00223"/>
    </source>
</evidence>
<evidence type="ECO:0000313" key="8">
    <source>
        <dbReference type="EMBL" id="RNE57019.1"/>
    </source>
</evidence>
<dbReference type="InterPro" id="IPR018234">
    <property type="entry name" value="GTP_CycHdrlase_I_CS"/>
</dbReference>
<accession>A0A3M8KWI3</accession>
<dbReference type="NCBIfam" id="NF006826">
    <property type="entry name" value="PRK09347.1-3"/>
    <property type="match status" value="1"/>
</dbReference>
<organism evidence="8 9">
    <name type="scientific">Cryobacterium tepidiphilum</name>
    <dbReference type="NCBI Taxonomy" id="2486026"/>
    <lineage>
        <taxon>Bacteria</taxon>
        <taxon>Bacillati</taxon>
        <taxon>Actinomycetota</taxon>
        <taxon>Actinomycetes</taxon>
        <taxon>Micrococcales</taxon>
        <taxon>Microbacteriaceae</taxon>
        <taxon>Cryobacterium</taxon>
    </lineage>
</organism>
<keyword evidence="5" id="KW-0862">Zinc</keyword>
<dbReference type="PANTHER" id="PTHR11109">
    <property type="entry name" value="GTP CYCLOHYDROLASE I"/>
    <property type="match status" value="1"/>
</dbReference>
<comment type="caution">
    <text evidence="8">The sequence shown here is derived from an EMBL/GenBank/DDBJ whole genome shotgun (WGS) entry which is preliminary data.</text>
</comment>
<keyword evidence="3 5" id="KW-0554">One-carbon metabolism</keyword>
<dbReference type="PROSITE" id="PS00859">
    <property type="entry name" value="GTP_CYCLOHYDROL_1_1"/>
    <property type="match status" value="1"/>
</dbReference>
<dbReference type="GO" id="GO:0006729">
    <property type="term" value="P:tetrahydrobiopterin biosynthetic process"/>
    <property type="evidence" value="ECO:0007669"/>
    <property type="project" value="TreeGrafter"/>
</dbReference>
<keyword evidence="5" id="KW-0342">GTP-binding</keyword>
<keyword evidence="9" id="KW-1185">Reference proteome</keyword>
<dbReference type="PANTHER" id="PTHR11109:SF7">
    <property type="entry name" value="GTP CYCLOHYDROLASE 1"/>
    <property type="match status" value="1"/>
</dbReference>
<proteinExistence type="inferred from homology"/>
<dbReference type="InterPro" id="IPR001474">
    <property type="entry name" value="GTP_CycHdrlase_I"/>
</dbReference>
<dbReference type="EMBL" id="RDSR01000025">
    <property type="protein sequence ID" value="RNE57019.1"/>
    <property type="molecule type" value="Genomic_DNA"/>
</dbReference>
<dbReference type="NCBIfam" id="TIGR00063">
    <property type="entry name" value="folE"/>
    <property type="match status" value="1"/>
</dbReference>
<evidence type="ECO:0000256" key="3">
    <source>
        <dbReference type="ARBA" id="ARBA00022563"/>
    </source>
</evidence>
<keyword evidence="5" id="KW-0547">Nucleotide-binding</keyword>
<evidence type="ECO:0000313" key="9">
    <source>
        <dbReference type="Proteomes" id="UP000279859"/>
    </source>
</evidence>
<dbReference type="OrthoDB" id="9801207at2"/>
<dbReference type="UniPathway" id="UPA00848">
    <property type="reaction ID" value="UER00151"/>
</dbReference>
<reference evidence="8 9" key="1">
    <citation type="submission" date="2018-11" db="EMBL/GenBank/DDBJ databases">
        <title>Cryobacterium sp. nov., isolated from rhizosphere soil of lettuce.</title>
        <authorList>
            <person name="Wang Y."/>
        </authorList>
    </citation>
    <scope>NUCLEOTIDE SEQUENCE [LARGE SCALE GENOMIC DNA]</scope>
    <source>
        <strain evidence="8 9">NEAU-85</strain>
    </source>
</reference>
<dbReference type="NCBIfam" id="NF006825">
    <property type="entry name" value="PRK09347.1-2"/>
    <property type="match status" value="1"/>
</dbReference>
<dbReference type="FunFam" id="3.30.1130.10:FF:000001">
    <property type="entry name" value="GTP cyclohydrolase 1"/>
    <property type="match status" value="1"/>
</dbReference>
<dbReference type="Gene3D" id="3.30.1130.10">
    <property type="match status" value="1"/>
</dbReference>
<protein>
    <recommendedName>
        <fullName evidence="5">GTP cyclohydrolase 1</fullName>
        <ecNumber evidence="5">3.5.4.16</ecNumber>
    </recommendedName>
    <alternativeName>
        <fullName evidence="5">GTP cyclohydrolase I</fullName>
        <shortName evidence="5">GTP-CH-I</shortName>
    </alternativeName>
</protein>
<comment type="subunit">
    <text evidence="5">Homopolymer.</text>
</comment>
<comment type="catalytic activity">
    <reaction evidence="1 5">
        <text>GTP + H2O = 7,8-dihydroneopterin 3'-triphosphate + formate + H(+)</text>
        <dbReference type="Rhea" id="RHEA:17473"/>
        <dbReference type="ChEBI" id="CHEBI:15377"/>
        <dbReference type="ChEBI" id="CHEBI:15378"/>
        <dbReference type="ChEBI" id="CHEBI:15740"/>
        <dbReference type="ChEBI" id="CHEBI:37565"/>
        <dbReference type="ChEBI" id="CHEBI:58462"/>
        <dbReference type="EC" id="3.5.4.16"/>
    </reaction>
</comment>
<dbReference type="Gene3D" id="1.10.286.10">
    <property type="match status" value="1"/>
</dbReference>
<name>A0A3M8KWI3_9MICO</name>
<sequence>MAEIAALTDVRSAPHAERPAGRRHPLPGRQEPDRERAAAAVADLLRALGRDTTEVNLRETPRRVADAFIEMLTPREFALTTFPNDEGYDELVVVRDIPFHSLCEHHLLPFQGVAHIGYLPGERILGLSKLARTLEHFARNLQVQERLTRQTADWLQAQLAARGVGVVIEAEHMCMSLRGAQSSGSRTRTMTLLGAVKDDRRTREEFFTLCGLQA</sequence>